<dbReference type="Proteomes" id="UP000769766">
    <property type="component" value="Unassembled WGS sequence"/>
</dbReference>
<dbReference type="GO" id="GO:0006152">
    <property type="term" value="P:purine nucleoside catabolic process"/>
    <property type="evidence" value="ECO:0007669"/>
    <property type="project" value="TreeGrafter"/>
</dbReference>
<gene>
    <name evidence="5" type="ORF">HYY20_01065</name>
</gene>
<dbReference type="Pfam" id="PF01048">
    <property type="entry name" value="PNP_UDP_1"/>
    <property type="match status" value="1"/>
</dbReference>
<dbReference type="SUPFAM" id="SSF53167">
    <property type="entry name" value="Purine and uridine phosphorylases"/>
    <property type="match status" value="1"/>
</dbReference>
<dbReference type="PANTHER" id="PTHR43691:SF11">
    <property type="entry name" value="FI09636P-RELATED"/>
    <property type="match status" value="1"/>
</dbReference>
<evidence type="ECO:0000259" key="4">
    <source>
        <dbReference type="Pfam" id="PF01048"/>
    </source>
</evidence>
<dbReference type="InterPro" id="IPR000845">
    <property type="entry name" value="Nucleoside_phosphorylase_d"/>
</dbReference>
<dbReference type="CDD" id="cd09007">
    <property type="entry name" value="NP-I_spr0068"/>
    <property type="match status" value="1"/>
</dbReference>
<evidence type="ECO:0000313" key="6">
    <source>
        <dbReference type="Proteomes" id="UP000769766"/>
    </source>
</evidence>
<evidence type="ECO:0000313" key="5">
    <source>
        <dbReference type="EMBL" id="MBI2875452.1"/>
    </source>
</evidence>
<feature type="domain" description="Nucleoside phosphorylase" evidence="4">
    <location>
        <begin position="72"/>
        <end position="259"/>
    </location>
</feature>
<dbReference type="GO" id="GO:0005829">
    <property type="term" value="C:cytosol"/>
    <property type="evidence" value="ECO:0007669"/>
    <property type="project" value="TreeGrafter"/>
</dbReference>
<dbReference type="PANTHER" id="PTHR43691">
    <property type="entry name" value="URIDINE PHOSPHORYLASE"/>
    <property type="match status" value="1"/>
</dbReference>
<accession>A0A932CML2</accession>
<dbReference type="Gene3D" id="3.40.50.1580">
    <property type="entry name" value="Nucleoside phosphorylase domain"/>
    <property type="match status" value="1"/>
</dbReference>
<evidence type="ECO:0000256" key="1">
    <source>
        <dbReference type="ARBA" id="ARBA00011888"/>
    </source>
</evidence>
<sequence>MDHQEIPLLSSDRNSRPVVDPQEALGYYAKLLGLEAIRSERTCLGCFDAAILEELVKRTGARENPGWLYRNRPERQLYTFSLGGGEVSLLCFEFGAASSATLMEFLIACGTRRFLFFGAAGALQKDLRIGDLVVGEQAIREEGVSYHYLSPSPSIGGSPYVLASLRQACDTLQLPYRQGPTWTTDAIFRETEEKVRRYQAQGVLTVEMEAAALYAVAAFRGVEAGCLFYISDSLADLTWRPGFLEEACRQAIDQGCEALLRAARSEEPPAPEPL</sequence>
<evidence type="ECO:0000256" key="3">
    <source>
        <dbReference type="ARBA" id="ARBA00048447"/>
    </source>
</evidence>
<dbReference type="GO" id="GO:0004731">
    <property type="term" value="F:purine-nucleoside phosphorylase activity"/>
    <property type="evidence" value="ECO:0007669"/>
    <property type="project" value="TreeGrafter"/>
</dbReference>
<dbReference type="EMBL" id="JACPRF010000031">
    <property type="protein sequence ID" value="MBI2875452.1"/>
    <property type="molecule type" value="Genomic_DNA"/>
</dbReference>
<name>A0A932CML2_UNCTE</name>
<dbReference type="InterPro" id="IPR035994">
    <property type="entry name" value="Nucleoside_phosphorylase_sf"/>
</dbReference>
<comment type="catalytic activity">
    <reaction evidence="3">
        <text>uridine + phosphate = alpha-D-ribose 1-phosphate + uracil</text>
        <dbReference type="Rhea" id="RHEA:24388"/>
        <dbReference type="ChEBI" id="CHEBI:16704"/>
        <dbReference type="ChEBI" id="CHEBI:17568"/>
        <dbReference type="ChEBI" id="CHEBI:43474"/>
        <dbReference type="ChEBI" id="CHEBI:57720"/>
        <dbReference type="EC" id="2.4.2.3"/>
    </reaction>
</comment>
<evidence type="ECO:0000256" key="2">
    <source>
        <dbReference type="ARBA" id="ARBA00021980"/>
    </source>
</evidence>
<dbReference type="AlphaFoldDB" id="A0A932CML2"/>
<reference evidence="5" key="1">
    <citation type="submission" date="2020-07" db="EMBL/GenBank/DDBJ databases">
        <title>Huge and variable diversity of episymbiotic CPR bacteria and DPANN archaea in groundwater ecosystems.</title>
        <authorList>
            <person name="He C.Y."/>
            <person name="Keren R."/>
            <person name="Whittaker M."/>
            <person name="Farag I.F."/>
            <person name="Doudna J."/>
            <person name="Cate J.H.D."/>
            <person name="Banfield J.F."/>
        </authorList>
    </citation>
    <scope>NUCLEOTIDE SEQUENCE</scope>
    <source>
        <strain evidence="5">NC_groundwater_672_Ag_B-0.1um_62_36</strain>
    </source>
</reference>
<dbReference type="GO" id="GO:0004850">
    <property type="term" value="F:uridine phosphorylase activity"/>
    <property type="evidence" value="ECO:0007669"/>
    <property type="project" value="UniProtKB-EC"/>
</dbReference>
<proteinExistence type="predicted"/>
<protein>
    <recommendedName>
        <fullName evidence="2">Uridine phosphorylase</fullName>
        <ecNumber evidence="1">2.4.2.3</ecNumber>
    </recommendedName>
</protein>
<organism evidence="5 6">
    <name type="scientific">Tectimicrobiota bacterium</name>
    <dbReference type="NCBI Taxonomy" id="2528274"/>
    <lineage>
        <taxon>Bacteria</taxon>
        <taxon>Pseudomonadati</taxon>
        <taxon>Nitrospinota/Tectimicrobiota group</taxon>
        <taxon>Candidatus Tectimicrobiota</taxon>
    </lineage>
</organism>
<dbReference type="EC" id="2.4.2.3" evidence="1"/>
<comment type="caution">
    <text evidence="5">The sequence shown here is derived from an EMBL/GenBank/DDBJ whole genome shotgun (WGS) entry which is preliminary data.</text>
</comment>